<keyword evidence="4" id="KW-1133">Transmembrane helix</keyword>
<dbReference type="EMBL" id="UINC01165688">
    <property type="protein sequence ID" value="SVD67222.1"/>
    <property type="molecule type" value="Genomic_DNA"/>
</dbReference>
<dbReference type="GO" id="GO:0005886">
    <property type="term" value="C:plasma membrane"/>
    <property type="evidence" value="ECO:0007669"/>
    <property type="project" value="UniProtKB-SubCell"/>
</dbReference>
<evidence type="ECO:0000256" key="4">
    <source>
        <dbReference type="SAM" id="Phobius"/>
    </source>
</evidence>
<reference evidence="6" key="1">
    <citation type="submission" date="2018-05" db="EMBL/GenBank/DDBJ databases">
        <authorList>
            <person name="Lanie J.A."/>
            <person name="Ng W.-L."/>
            <person name="Kazmierczak K.M."/>
            <person name="Andrzejewski T.M."/>
            <person name="Davidsen T.M."/>
            <person name="Wayne K.J."/>
            <person name="Tettelin H."/>
            <person name="Glass J.I."/>
            <person name="Rusch D."/>
            <person name="Podicherti R."/>
            <person name="Tsui H.-C.T."/>
            <person name="Winkler M.E."/>
        </authorList>
    </citation>
    <scope>NUCLEOTIDE SEQUENCE</scope>
</reference>
<keyword evidence="3" id="KW-1003">Cell membrane</keyword>
<evidence type="ECO:0000313" key="6">
    <source>
        <dbReference type="EMBL" id="SVD67222.1"/>
    </source>
</evidence>
<comment type="subcellular location">
    <subcellularLocation>
        <location evidence="1">Cell membrane</location>
        <topology evidence="1">Multi-pass membrane protein</topology>
    </subcellularLocation>
</comment>
<dbReference type="AlphaFoldDB" id="A0A382X820"/>
<dbReference type="InterPro" id="IPR045621">
    <property type="entry name" value="BPD_transp_1_N"/>
</dbReference>
<keyword evidence="4" id="KW-0812">Transmembrane</keyword>
<sequence length="105" mass="11988">MQRYIIIRLFHGVIAFFGVTIIVFSLVRLTGDPLDSLLGEEDDEETYQYILKLWELDKPIHTQYFTYMGNIFHGELGPSFSFDATAVELIKKRMPATLLLGGIST</sequence>
<accession>A0A382X820</accession>
<feature type="non-terminal residue" evidence="6">
    <location>
        <position position="105"/>
    </location>
</feature>
<gene>
    <name evidence="6" type="ORF">METZ01_LOCUS420076</name>
</gene>
<keyword evidence="4" id="KW-0472">Membrane</keyword>
<evidence type="ECO:0000256" key="2">
    <source>
        <dbReference type="ARBA" id="ARBA00022448"/>
    </source>
</evidence>
<dbReference type="Pfam" id="PF19300">
    <property type="entry name" value="BPD_transp_1_N"/>
    <property type="match status" value="1"/>
</dbReference>
<feature type="transmembrane region" description="Helical" evidence="4">
    <location>
        <begin position="6"/>
        <end position="27"/>
    </location>
</feature>
<feature type="domain" description="ABC transporter type 1 GsiC-like N-terminal" evidence="5">
    <location>
        <begin position="1"/>
        <end position="98"/>
    </location>
</feature>
<evidence type="ECO:0000256" key="3">
    <source>
        <dbReference type="ARBA" id="ARBA00022475"/>
    </source>
</evidence>
<dbReference type="PANTHER" id="PTHR43163">
    <property type="entry name" value="DIPEPTIDE TRANSPORT SYSTEM PERMEASE PROTEIN DPPB-RELATED"/>
    <property type="match status" value="1"/>
</dbReference>
<dbReference type="PANTHER" id="PTHR43163:SF6">
    <property type="entry name" value="DIPEPTIDE TRANSPORT SYSTEM PERMEASE PROTEIN DPPB-RELATED"/>
    <property type="match status" value="1"/>
</dbReference>
<protein>
    <recommendedName>
        <fullName evidence="5">ABC transporter type 1 GsiC-like N-terminal domain-containing protein</fullName>
    </recommendedName>
</protein>
<evidence type="ECO:0000259" key="5">
    <source>
        <dbReference type="Pfam" id="PF19300"/>
    </source>
</evidence>
<organism evidence="6">
    <name type="scientific">marine metagenome</name>
    <dbReference type="NCBI Taxonomy" id="408172"/>
    <lineage>
        <taxon>unclassified sequences</taxon>
        <taxon>metagenomes</taxon>
        <taxon>ecological metagenomes</taxon>
    </lineage>
</organism>
<keyword evidence="2" id="KW-0813">Transport</keyword>
<proteinExistence type="predicted"/>
<evidence type="ECO:0000256" key="1">
    <source>
        <dbReference type="ARBA" id="ARBA00004651"/>
    </source>
</evidence>
<name>A0A382X820_9ZZZZ</name>